<protein>
    <submittedName>
        <fullName evidence="1">Uncharacterized protein</fullName>
    </submittedName>
</protein>
<evidence type="ECO:0000313" key="2">
    <source>
        <dbReference type="Proteomes" id="UP000033035"/>
    </source>
</evidence>
<keyword evidence="2" id="KW-1185">Reference proteome</keyword>
<organism evidence="1 2">
    <name type="scientific">Parabacteroides gordonii MS-1 = DSM 23371</name>
    <dbReference type="NCBI Taxonomy" id="1203610"/>
    <lineage>
        <taxon>Bacteria</taxon>
        <taxon>Pseudomonadati</taxon>
        <taxon>Bacteroidota</taxon>
        <taxon>Bacteroidia</taxon>
        <taxon>Bacteroidales</taxon>
        <taxon>Tannerellaceae</taxon>
        <taxon>Parabacteroides</taxon>
    </lineage>
</organism>
<dbReference type="PATRIC" id="fig|1203610.3.peg.1298"/>
<name>A0A0F5JKS7_9BACT</name>
<dbReference type="Proteomes" id="UP000033035">
    <property type="component" value="Unassembled WGS sequence"/>
</dbReference>
<dbReference type="HOGENOM" id="CLU_168908_0_0_10"/>
<proteinExistence type="predicted"/>
<dbReference type="STRING" id="1203610.HMPREF1536_01269"/>
<dbReference type="InterPro" id="IPR046508">
    <property type="entry name" value="DUF6686"/>
</dbReference>
<dbReference type="AlphaFoldDB" id="A0A0F5JKS7"/>
<dbReference type="Pfam" id="PF20391">
    <property type="entry name" value="DUF6686"/>
    <property type="match status" value="1"/>
</dbReference>
<sequence>MTIINKTFNGQLTFCKCCNTYSLEFGNFFFCFTEAGFHSFRNYVNSIDGDLSEQRNQHFASNRKICIKVQSESIYFCLNKMELAELKELLSAKRNGKKSPYLAQNYSLN</sequence>
<gene>
    <name evidence="1" type="ORF">HMPREF1536_01269</name>
</gene>
<evidence type="ECO:0000313" key="1">
    <source>
        <dbReference type="EMBL" id="KKB58393.1"/>
    </source>
</evidence>
<dbReference type="RefSeq" id="WP_044191867.1">
    <property type="nucleotide sequence ID" value="NZ_AUAE01000012.1"/>
</dbReference>
<accession>A0A0F5JKS7</accession>
<dbReference type="EMBL" id="AQHW01000009">
    <property type="protein sequence ID" value="KKB58393.1"/>
    <property type="molecule type" value="Genomic_DNA"/>
</dbReference>
<comment type="caution">
    <text evidence="1">The sequence shown here is derived from an EMBL/GenBank/DDBJ whole genome shotgun (WGS) entry which is preliminary data.</text>
</comment>
<reference evidence="1 2" key="1">
    <citation type="submission" date="2013-04" db="EMBL/GenBank/DDBJ databases">
        <title>The Genome Sequence of Parabacteroides gordonii DSM 23371.</title>
        <authorList>
            <consortium name="The Broad Institute Genomics Platform"/>
            <person name="Earl A."/>
            <person name="Ward D."/>
            <person name="Feldgarden M."/>
            <person name="Gevers D."/>
            <person name="Martens E."/>
            <person name="Sakamoto M."/>
            <person name="Benno Y."/>
            <person name="Suzuki N."/>
            <person name="Matsunaga N."/>
            <person name="Koshihara K."/>
            <person name="Seki M."/>
            <person name="Komiya H."/>
            <person name="Walker B."/>
            <person name="Young S."/>
            <person name="Zeng Q."/>
            <person name="Gargeya S."/>
            <person name="Fitzgerald M."/>
            <person name="Haas B."/>
            <person name="Abouelleil A."/>
            <person name="Allen A.W."/>
            <person name="Alvarado L."/>
            <person name="Arachchi H.M."/>
            <person name="Berlin A.M."/>
            <person name="Chapman S.B."/>
            <person name="Gainer-Dewar J."/>
            <person name="Goldberg J."/>
            <person name="Griggs A."/>
            <person name="Gujja S."/>
            <person name="Hansen M."/>
            <person name="Howarth C."/>
            <person name="Imamovic A."/>
            <person name="Ireland A."/>
            <person name="Larimer J."/>
            <person name="McCowan C."/>
            <person name="Murphy C."/>
            <person name="Pearson M."/>
            <person name="Poon T.W."/>
            <person name="Priest M."/>
            <person name="Roberts A."/>
            <person name="Saif S."/>
            <person name="Shea T."/>
            <person name="Sisk P."/>
            <person name="Sykes S."/>
            <person name="Wortman J."/>
            <person name="Nusbaum C."/>
            <person name="Birren B."/>
        </authorList>
    </citation>
    <scope>NUCLEOTIDE SEQUENCE [LARGE SCALE GENOMIC DNA]</scope>
    <source>
        <strain evidence="1 2">MS-1</strain>
    </source>
</reference>